<sequence length="129" mass="14447">MMPKVVMFRQKGDFRRTSDFLKRANRLNLDVILNQYGQEGVEALRAATPKDTGTTANSWSYAVHKGTGSITITWSNSNIVDGVPIAVILQYGHGTRNGGYVQGTDYINPAMKPIFDKIAQRAWEEVKRE</sequence>
<dbReference type="Proteomes" id="UP001457197">
    <property type="component" value="Unassembled WGS sequence"/>
</dbReference>
<comment type="caution">
    <text evidence="1">The sequence shown here is derived from an EMBL/GenBank/DDBJ whole genome shotgun (WGS) entry which is preliminary data.</text>
</comment>
<evidence type="ECO:0000313" key="1">
    <source>
        <dbReference type="EMBL" id="MEQ2361361.1"/>
    </source>
</evidence>
<gene>
    <name evidence="1" type="ORF">WMO44_04240</name>
</gene>
<name>A0ABV1AUD2_9FIRM</name>
<accession>A0ABV1AUD2</accession>
<evidence type="ECO:0000313" key="2">
    <source>
        <dbReference type="Proteomes" id="UP001457197"/>
    </source>
</evidence>
<dbReference type="EMBL" id="JBBMEO010000003">
    <property type="protein sequence ID" value="MEQ2361361.1"/>
    <property type="molecule type" value="Genomic_DNA"/>
</dbReference>
<organism evidence="1 2">
    <name type="scientific">Faecalibacterium tardum</name>
    <dbReference type="NCBI Taxonomy" id="3133156"/>
    <lineage>
        <taxon>Bacteria</taxon>
        <taxon>Bacillati</taxon>
        <taxon>Bacillota</taxon>
        <taxon>Clostridia</taxon>
        <taxon>Eubacteriales</taxon>
        <taxon>Oscillospiraceae</taxon>
        <taxon>Faecalibacterium</taxon>
    </lineage>
</organism>
<keyword evidence="2" id="KW-1185">Reference proteome</keyword>
<protein>
    <submittedName>
        <fullName evidence="1">HK97 gp10 family phage protein</fullName>
    </submittedName>
</protein>
<reference evidence="1 2" key="1">
    <citation type="submission" date="2024-03" db="EMBL/GenBank/DDBJ databases">
        <title>Human intestinal bacterial collection.</title>
        <authorList>
            <person name="Pauvert C."/>
            <person name="Hitch T.C.A."/>
            <person name="Clavel T."/>
        </authorList>
    </citation>
    <scope>NUCLEOTIDE SEQUENCE [LARGE SCALE GENOMIC DNA]</scope>
    <source>
        <strain evidence="1 2">CLA-AA-H175</strain>
    </source>
</reference>
<proteinExistence type="predicted"/>
<dbReference type="RefSeq" id="WP_349151866.1">
    <property type="nucleotide sequence ID" value="NZ_JBBMEO010000003.1"/>
</dbReference>